<gene>
    <name evidence="1" type="ORF">TWF970_011393</name>
</gene>
<name>A0A7C8VLI8_ORBOL</name>
<evidence type="ECO:0000313" key="1">
    <source>
        <dbReference type="EMBL" id="KAF3284174.1"/>
    </source>
</evidence>
<dbReference type="Proteomes" id="UP000474640">
    <property type="component" value="Unassembled WGS sequence"/>
</dbReference>
<dbReference type="EMBL" id="JAABOJ010000009">
    <property type="protein sequence ID" value="KAF3284174.1"/>
    <property type="molecule type" value="Genomic_DNA"/>
</dbReference>
<reference evidence="1 2" key="1">
    <citation type="submission" date="2020-01" db="EMBL/GenBank/DDBJ databases">
        <authorList>
            <person name="Palmer J.M."/>
        </authorList>
    </citation>
    <scope>NUCLEOTIDE SEQUENCE [LARGE SCALE GENOMIC DNA]</scope>
    <source>
        <strain evidence="1 2">TWF970</strain>
    </source>
</reference>
<dbReference type="AlphaFoldDB" id="A0A7C8VLI8"/>
<sequence length="76" mass="9041">MLTCCFSVKFVYLRRLIRLPVYSGDFATDLNWLREEYRYIVQKIIASTQSTLWLVKYSKEDEPVQLVSENEFGILN</sequence>
<protein>
    <submittedName>
        <fullName evidence="1">Uncharacterized protein</fullName>
    </submittedName>
</protein>
<evidence type="ECO:0000313" key="2">
    <source>
        <dbReference type="Proteomes" id="UP000474640"/>
    </source>
</evidence>
<accession>A0A7C8VLI8</accession>
<proteinExistence type="predicted"/>
<comment type="caution">
    <text evidence="1">The sequence shown here is derived from an EMBL/GenBank/DDBJ whole genome shotgun (WGS) entry which is preliminary data.</text>
</comment>
<organism evidence="1 2">
    <name type="scientific">Orbilia oligospora</name>
    <name type="common">Nematode-trapping fungus</name>
    <name type="synonym">Arthrobotrys oligospora</name>
    <dbReference type="NCBI Taxonomy" id="2813651"/>
    <lineage>
        <taxon>Eukaryota</taxon>
        <taxon>Fungi</taxon>
        <taxon>Dikarya</taxon>
        <taxon>Ascomycota</taxon>
        <taxon>Pezizomycotina</taxon>
        <taxon>Orbiliomycetes</taxon>
        <taxon>Orbiliales</taxon>
        <taxon>Orbiliaceae</taxon>
        <taxon>Orbilia</taxon>
    </lineage>
</organism>